<dbReference type="AlphaFoldDB" id="A0A4Y2MAU2"/>
<name>A0A4Y2MAU2_ARAVE</name>
<gene>
    <name evidence="1" type="ORF">AVEN_171528_1</name>
</gene>
<accession>A0A4Y2MAU2</accession>
<protein>
    <submittedName>
        <fullName evidence="1">Uncharacterized protein</fullName>
    </submittedName>
</protein>
<comment type="caution">
    <text evidence="1">The sequence shown here is derived from an EMBL/GenBank/DDBJ whole genome shotgun (WGS) entry which is preliminary data.</text>
</comment>
<dbReference type="Proteomes" id="UP000499080">
    <property type="component" value="Unassembled WGS sequence"/>
</dbReference>
<proteinExistence type="predicted"/>
<dbReference type="EMBL" id="BGPR01007093">
    <property type="protein sequence ID" value="GBN24221.1"/>
    <property type="molecule type" value="Genomic_DNA"/>
</dbReference>
<reference evidence="1 2" key="1">
    <citation type="journal article" date="2019" name="Sci. Rep.">
        <title>Orb-weaving spider Araneus ventricosus genome elucidates the spidroin gene catalogue.</title>
        <authorList>
            <person name="Kono N."/>
            <person name="Nakamura H."/>
            <person name="Ohtoshi R."/>
            <person name="Moran D.A.P."/>
            <person name="Shinohara A."/>
            <person name="Yoshida Y."/>
            <person name="Fujiwara M."/>
            <person name="Mori M."/>
            <person name="Tomita M."/>
            <person name="Arakawa K."/>
        </authorList>
    </citation>
    <scope>NUCLEOTIDE SEQUENCE [LARGE SCALE GENOMIC DNA]</scope>
</reference>
<organism evidence="1 2">
    <name type="scientific">Araneus ventricosus</name>
    <name type="common">Orbweaver spider</name>
    <name type="synonym">Epeira ventricosa</name>
    <dbReference type="NCBI Taxonomy" id="182803"/>
    <lineage>
        <taxon>Eukaryota</taxon>
        <taxon>Metazoa</taxon>
        <taxon>Ecdysozoa</taxon>
        <taxon>Arthropoda</taxon>
        <taxon>Chelicerata</taxon>
        <taxon>Arachnida</taxon>
        <taxon>Araneae</taxon>
        <taxon>Araneomorphae</taxon>
        <taxon>Entelegynae</taxon>
        <taxon>Araneoidea</taxon>
        <taxon>Araneidae</taxon>
        <taxon>Araneus</taxon>
    </lineage>
</organism>
<sequence>MPATVVTATQSWSRCKTSNLFLETELQWLQHYLLFVSDRQRNLDREMSVNFPSSATLTTAFLDNSVSFSCIKEVTLENFFPENSLSSTFFIIIIPPRGGRGGMFLEVISRSDVHGGLHGPAIRGAAVKLQCVVV</sequence>
<keyword evidence="2" id="KW-1185">Reference proteome</keyword>
<evidence type="ECO:0000313" key="2">
    <source>
        <dbReference type="Proteomes" id="UP000499080"/>
    </source>
</evidence>
<evidence type="ECO:0000313" key="1">
    <source>
        <dbReference type="EMBL" id="GBN24221.1"/>
    </source>
</evidence>